<evidence type="ECO:0000313" key="5">
    <source>
        <dbReference type="EMBL" id="KAJ7730685.1"/>
    </source>
</evidence>
<dbReference type="GO" id="GO:0003723">
    <property type="term" value="F:RNA binding"/>
    <property type="evidence" value="ECO:0007669"/>
    <property type="project" value="UniProtKB-UniRule"/>
</dbReference>
<feature type="domain" description="RRM" evidence="4">
    <location>
        <begin position="195"/>
        <end position="272"/>
    </location>
</feature>
<dbReference type="EMBL" id="JARJLG010000188">
    <property type="protein sequence ID" value="KAJ7730685.1"/>
    <property type="molecule type" value="Genomic_DNA"/>
</dbReference>
<dbReference type="Proteomes" id="UP001215280">
    <property type="component" value="Unassembled WGS sequence"/>
</dbReference>
<organism evidence="5 6">
    <name type="scientific">Mycena maculata</name>
    <dbReference type="NCBI Taxonomy" id="230809"/>
    <lineage>
        <taxon>Eukaryota</taxon>
        <taxon>Fungi</taxon>
        <taxon>Dikarya</taxon>
        <taxon>Basidiomycota</taxon>
        <taxon>Agaricomycotina</taxon>
        <taxon>Agaricomycetes</taxon>
        <taxon>Agaricomycetidae</taxon>
        <taxon>Agaricales</taxon>
        <taxon>Marasmiineae</taxon>
        <taxon>Mycenaceae</taxon>
        <taxon>Mycena</taxon>
    </lineage>
</organism>
<dbReference type="InterPro" id="IPR035979">
    <property type="entry name" value="RBD_domain_sf"/>
</dbReference>
<evidence type="ECO:0000313" key="6">
    <source>
        <dbReference type="Proteomes" id="UP001215280"/>
    </source>
</evidence>
<name>A0AAD7HZQ4_9AGAR</name>
<dbReference type="AlphaFoldDB" id="A0AAD7HZQ4"/>
<dbReference type="PANTHER" id="PTHR23236:SF119">
    <property type="entry name" value="NUCLEAR RNA-BINDING PROTEIN SART-3"/>
    <property type="match status" value="1"/>
</dbReference>
<dbReference type="PANTHER" id="PTHR23236">
    <property type="entry name" value="EUKARYOTIC TRANSLATION INITIATION FACTOR 4B/4H"/>
    <property type="match status" value="1"/>
</dbReference>
<accession>A0AAD7HZQ4</accession>
<dbReference type="InterPro" id="IPR012677">
    <property type="entry name" value="Nucleotide-bd_a/b_plait_sf"/>
</dbReference>
<gene>
    <name evidence="5" type="ORF">DFH07DRAFT_992899</name>
</gene>
<evidence type="ECO:0000256" key="3">
    <source>
        <dbReference type="PROSITE-ProRule" id="PRU00176"/>
    </source>
</evidence>
<protein>
    <recommendedName>
        <fullName evidence="4">RRM domain-containing protein</fullName>
    </recommendedName>
</protein>
<evidence type="ECO:0000259" key="4">
    <source>
        <dbReference type="PROSITE" id="PS50102"/>
    </source>
</evidence>
<evidence type="ECO:0000256" key="1">
    <source>
        <dbReference type="ARBA" id="ARBA00022737"/>
    </source>
</evidence>
<dbReference type="Pfam" id="PF00076">
    <property type="entry name" value="RRM_1"/>
    <property type="match status" value="1"/>
</dbReference>
<dbReference type="SMART" id="SM00360">
    <property type="entry name" value="RRM"/>
    <property type="match status" value="1"/>
</dbReference>
<dbReference type="InterPro" id="IPR000504">
    <property type="entry name" value="RRM_dom"/>
</dbReference>
<comment type="caution">
    <text evidence="5">The sequence shown here is derived from an EMBL/GenBank/DDBJ whole genome shotgun (WGS) entry which is preliminary data.</text>
</comment>
<evidence type="ECO:0000256" key="2">
    <source>
        <dbReference type="ARBA" id="ARBA00022884"/>
    </source>
</evidence>
<keyword evidence="2 3" id="KW-0694">RNA-binding</keyword>
<dbReference type="PROSITE" id="PS50102">
    <property type="entry name" value="RRM"/>
    <property type="match status" value="1"/>
</dbReference>
<keyword evidence="6" id="KW-1185">Reference proteome</keyword>
<dbReference type="Gene3D" id="3.30.70.330">
    <property type="match status" value="1"/>
</dbReference>
<reference evidence="5" key="1">
    <citation type="submission" date="2023-03" db="EMBL/GenBank/DDBJ databases">
        <title>Massive genome expansion in bonnet fungi (Mycena s.s.) driven by repeated elements and novel gene families across ecological guilds.</title>
        <authorList>
            <consortium name="Lawrence Berkeley National Laboratory"/>
            <person name="Harder C.B."/>
            <person name="Miyauchi S."/>
            <person name="Viragh M."/>
            <person name="Kuo A."/>
            <person name="Thoen E."/>
            <person name="Andreopoulos B."/>
            <person name="Lu D."/>
            <person name="Skrede I."/>
            <person name="Drula E."/>
            <person name="Henrissat B."/>
            <person name="Morin E."/>
            <person name="Kohler A."/>
            <person name="Barry K."/>
            <person name="LaButti K."/>
            <person name="Morin E."/>
            <person name="Salamov A."/>
            <person name="Lipzen A."/>
            <person name="Mereny Z."/>
            <person name="Hegedus B."/>
            <person name="Baldrian P."/>
            <person name="Stursova M."/>
            <person name="Weitz H."/>
            <person name="Taylor A."/>
            <person name="Grigoriev I.V."/>
            <person name="Nagy L.G."/>
            <person name="Martin F."/>
            <person name="Kauserud H."/>
        </authorList>
    </citation>
    <scope>NUCLEOTIDE SEQUENCE</scope>
    <source>
        <strain evidence="5">CBHHK188m</strain>
    </source>
</reference>
<proteinExistence type="predicted"/>
<dbReference type="SUPFAM" id="SSF54928">
    <property type="entry name" value="RNA-binding domain, RBD"/>
    <property type="match status" value="1"/>
</dbReference>
<sequence length="286" mass="31363">MPNVSWHCVPRDDNDLFDDIEHAEKRQRDVWTVKLKSVDHLLSTVSALLAVLLGQAASAILSLDLRVSTCSRLAHTQTPQHIYPHLHRPRLHKHDLSHTRTTAANPRLVLLVRLLVLHADIDANILRLAIIPVAMDRNTGQLCGHHGGGGGGAKDERAEIDGRRVNIDYGRPADKSKVRENCAKTFSDLPSEPSVTLFVGNLSFDEDTVWRFFNECSGSLKSVRILTDRDTGRPKGFGCVELEDIEGAKKAYEAANGQEIEGHAIRLDYSQLQDASGGGGGGRGGF</sequence>
<keyword evidence="1" id="KW-0677">Repeat</keyword>